<dbReference type="RefSeq" id="WP_046521395.1">
    <property type="nucleotide sequence ID" value="NZ_LAVS01000096.1"/>
</dbReference>
<dbReference type="AlphaFoldDB" id="A0A3P3QK24"/>
<evidence type="ECO:0000313" key="2">
    <source>
        <dbReference type="Proteomes" id="UP000276260"/>
    </source>
</evidence>
<protein>
    <submittedName>
        <fullName evidence="1">DUF393 domain-containing protein</fullName>
    </submittedName>
</protein>
<gene>
    <name evidence="1" type="ORF">EIK76_11170</name>
</gene>
<dbReference type="InterPro" id="IPR007263">
    <property type="entry name" value="DCC1-like"/>
</dbReference>
<comment type="caution">
    <text evidence="1">The sequence shown here is derived from an EMBL/GenBank/DDBJ whole genome shotgun (WGS) entry which is preliminary data.</text>
</comment>
<name>A0A3P3QK24_9GAMM</name>
<dbReference type="Proteomes" id="UP000276260">
    <property type="component" value="Unassembled WGS sequence"/>
</dbReference>
<sequence>MQQLLLIYDGDCPLCRHFVAAQRLQQHFGTLTLLNARDLPEQAPLLLAELQHQRLVINQSMVLRVDGRWLKGPEVLQLLASLNEASWRNSLWLYWFQSASRARFSYPLLRSGRNLLLKLLKVPPLPY</sequence>
<evidence type="ECO:0000313" key="1">
    <source>
        <dbReference type="EMBL" id="RRJ21428.1"/>
    </source>
</evidence>
<organism evidence="1 2">
    <name type="scientific">Rheinheimera mesophila</name>
    <dbReference type="NCBI Taxonomy" id="1547515"/>
    <lineage>
        <taxon>Bacteria</taxon>
        <taxon>Pseudomonadati</taxon>
        <taxon>Pseudomonadota</taxon>
        <taxon>Gammaproteobacteria</taxon>
        <taxon>Chromatiales</taxon>
        <taxon>Chromatiaceae</taxon>
        <taxon>Rheinheimera</taxon>
    </lineage>
</organism>
<keyword evidence="2" id="KW-1185">Reference proteome</keyword>
<reference evidence="1 2" key="1">
    <citation type="submission" date="2018-11" db="EMBL/GenBank/DDBJ databases">
        <title>Draft genome analysis of Rheinheimera mesophila isolated from an industrial waste site.</title>
        <authorList>
            <person name="Yu Q."/>
            <person name="Qi Y."/>
            <person name="Zhang H."/>
            <person name="Lu Y."/>
            <person name="Pu J."/>
        </authorList>
    </citation>
    <scope>NUCLEOTIDE SEQUENCE [LARGE SCALE GENOMIC DNA]</scope>
    <source>
        <strain evidence="1 2">IITR13</strain>
    </source>
</reference>
<proteinExistence type="predicted"/>
<dbReference type="Pfam" id="PF04134">
    <property type="entry name" value="DCC1-like"/>
    <property type="match status" value="1"/>
</dbReference>
<dbReference type="EMBL" id="RRCF01000002">
    <property type="protein sequence ID" value="RRJ21428.1"/>
    <property type="molecule type" value="Genomic_DNA"/>
</dbReference>
<dbReference type="GO" id="GO:0015035">
    <property type="term" value="F:protein-disulfide reductase activity"/>
    <property type="evidence" value="ECO:0007669"/>
    <property type="project" value="InterPro"/>
</dbReference>
<dbReference type="OrthoDB" id="9180348at2"/>
<accession>A0A3P3QK24</accession>